<evidence type="ECO:0000259" key="1">
    <source>
        <dbReference type="Pfam" id="PF23981"/>
    </source>
</evidence>
<reference evidence="2 3" key="1">
    <citation type="submission" date="2017-09" db="EMBL/GenBank/DDBJ databases">
        <title>Genome sequences of Natrinema ejinorence JCM 13890T.</title>
        <authorList>
            <person name="Roh S.W."/>
            <person name="Kim Y.B."/>
            <person name="Kim J.Y."/>
        </authorList>
    </citation>
    <scope>NUCLEOTIDE SEQUENCE [LARGE SCALE GENOMIC DNA]</scope>
    <source>
        <strain evidence="2 3">JCM 13890</strain>
    </source>
</reference>
<gene>
    <name evidence="2" type="ORF">CP557_01915</name>
</gene>
<evidence type="ECO:0000313" key="2">
    <source>
        <dbReference type="EMBL" id="PCR89402.1"/>
    </source>
</evidence>
<dbReference type="InterPro" id="IPR055729">
    <property type="entry name" value="DUF7305"/>
</dbReference>
<dbReference type="Pfam" id="PF23960">
    <property type="entry name" value="DUF7289"/>
    <property type="match status" value="1"/>
</dbReference>
<evidence type="ECO:0000313" key="3">
    <source>
        <dbReference type="Proteomes" id="UP000219689"/>
    </source>
</evidence>
<accession>A0A2A5QRF5</accession>
<dbReference type="InterPro" id="IPR055713">
    <property type="entry name" value="DUF7289"/>
</dbReference>
<dbReference type="AlphaFoldDB" id="A0A2A5QRF5"/>
<feature type="domain" description="DUF7305" evidence="1">
    <location>
        <begin position="270"/>
        <end position="481"/>
    </location>
</feature>
<dbReference type="Pfam" id="PF23981">
    <property type="entry name" value="DUF7305"/>
    <property type="match status" value="1"/>
</dbReference>
<organism evidence="2 3">
    <name type="scientific">Natrinema ejinorense</name>
    <dbReference type="NCBI Taxonomy" id="373386"/>
    <lineage>
        <taxon>Archaea</taxon>
        <taxon>Methanobacteriati</taxon>
        <taxon>Methanobacteriota</taxon>
        <taxon>Stenosarchaea group</taxon>
        <taxon>Halobacteria</taxon>
        <taxon>Halobacteriales</taxon>
        <taxon>Natrialbaceae</taxon>
        <taxon>Natrinema</taxon>
    </lineage>
</organism>
<name>A0A2A5QRF5_9EURY</name>
<sequence>MLGLVLLIGMVATISVGILLVAGDVMSTVEQQSENERVEQSFVEMSQQMVIASSNNDTTRSMEFDAGERGAVVMTDTGTINISSEGLEDPIEIPIGAVEYVGDDGTRIAYQAGGVFRETGNETRVVSAPPVSYDSDDNTFSFPITEVNDDSKLNSGDIRMSHANTEAYRNATYVEQSTVTIEITSEYCVGWETYFDGQTQNAEGQAIRERCGSDDTLVVELGRTEVEGDFSQAVYAGGGGIELGHHHAEIDGNVTTDGEIHGAGTVTGNETTNTDTSIPSFDSVIESKVEDAERGEGERIALGDNKTTLEGGNIYYDPHGFDLQNDVTVDLEDGNVTLVVDGDMDFTNNDLTVDAAAADENASFQVFTTGNMSMDNQEVCVNACDYAAGDAKDLQIYGTSSMLVHVGTGNSKFEGILYAPRDEGYAETEGIDHCSHEVNGTEPDVCIEGGGGAAQMYGTIMSGPMYVDNNFDVKHDSELTGFDPDVRHGVLPPRLTYLSIGVHELDVENE</sequence>
<keyword evidence="3" id="KW-1185">Reference proteome</keyword>
<proteinExistence type="predicted"/>
<dbReference type="OrthoDB" id="148042at2157"/>
<protein>
    <recommendedName>
        <fullName evidence="1">DUF7305 domain-containing protein</fullName>
    </recommendedName>
</protein>
<comment type="caution">
    <text evidence="2">The sequence shown here is derived from an EMBL/GenBank/DDBJ whole genome shotgun (WGS) entry which is preliminary data.</text>
</comment>
<dbReference type="EMBL" id="NXNI01000001">
    <property type="protein sequence ID" value="PCR89402.1"/>
    <property type="molecule type" value="Genomic_DNA"/>
</dbReference>
<dbReference type="Proteomes" id="UP000219689">
    <property type="component" value="Unassembled WGS sequence"/>
</dbReference>